<evidence type="ECO:0000256" key="1">
    <source>
        <dbReference type="SAM" id="MobiDB-lite"/>
    </source>
</evidence>
<name>A0A2G9TV02_TELCI</name>
<gene>
    <name evidence="2" type="ORF">TELCIR_16709</name>
</gene>
<evidence type="ECO:0000313" key="2">
    <source>
        <dbReference type="EMBL" id="PIO61757.1"/>
    </source>
</evidence>
<reference evidence="2 3" key="1">
    <citation type="submission" date="2015-09" db="EMBL/GenBank/DDBJ databases">
        <title>Draft genome of the parasitic nematode Teladorsagia circumcincta isolate WARC Sus (inbred).</title>
        <authorList>
            <person name="Mitreva M."/>
        </authorList>
    </citation>
    <scope>NUCLEOTIDE SEQUENCE [LARGE SCALE GENOMIC DNA]</scope>
    <source>
        <strain evidence="2 3">S</strain>
    </source>
</reference>
<feature type="region of interest" description="Disordered" evidence="1">
    <location>
        <begin position="35"/>
        <end position="97"/>
    </location>
</feature>
<protein>
    <submittedName>
        <fullName evidence="2">Uncharacterized protein</fullName>
    </submittedName>
</protein>
<proteinExistence type="predicted"/>
<evidence type="ECO:0000313" key="3">
    <source>
        <dbReference type="Proteomes" id="UP000230423"/>
    </source>
</evidence>
<dbReference type="EMBL" id="KZ353065">
    <property type="protein sequence ID" value="PIO61757.1"/>
    <property type="molecule type" value="Genomic_DNA"/>
</dbReference>
<sequence length="97" mass="11066">MLVVSTIDIIPTFYVNATHSIAGIVARWQHEEELDAHANRKKNKDDKKTKNDDADRKKNVDYKNNGDKTKKRGNNCCDSISVNSSTKVRGHPKIDKW</sequence>
<feature type="compositionally biased region" description="Basic and acidic residues" evidence="1">
    <location>
        <begin position="35"/>
        <end position="68"/>
    </location>
</feature>
<organism evidence="2 3">
    <name type="scientific">Teladorsagia circumcincta</name>
    <name type="common">Brown stomach worm</name>
    <name type="synonym">Ostertagia circumcincta</name>
    <dbReference type="NCBI Taxonomy" id="45464"/>
    <lineage>
        <taxon>Eukaryota</taxon>
        <taxon>Metazoa</taxon>
        <taxon>Ecdysozoa</taxon>
        <taxon>Nematoda</taxon>
        <taxon>Chromadorea</taxon>
        <taxon>Rhabditida</taxon>
        <taxon>Rhabditina</taxon>
        <taxon>Rhabditomorpha</taxon>
        <taxon>Strongyloidea</taxon>
        <taxon>Trichostrongylidae</taxon>
        <taxon>Teladorsagia</taxon>
    </lineage>
</organism>
<dbReference type="AlphaFoldDB" id="A0A2G9TV02"/>
<feature type="compositionally biased region" description="Polar residues" evidence="1">
    <location>
        <begin position="76"/>
        <end position="87"/>
    </location>
</feature>
<dbReference type="Proteomes" id="UP000230423">
    <property type="component" value="Unassembled WGS sequence"/>
</dbReference>
<accession>A0A2G9TV02</accession>
<keyword evidence="3" id="KW-1185">Reference proteome</keyword>